<accession>A0AAD8JKZ3</accession>
<comment type="caution">
    <text evidence="2">The sequence shown here is derived from an EMBL/GenBank/DDBJ whole genome shotgun (WGS) entry which is preliminary data.</text>
</comment>
<sequence length="174" mass="19501">MKKTDLIELEVLEIANQAENFIESEDGANVEVVEVTRSKGVAFMVQSEEPKVDSSSSDSDKPSNYVPLPEDLQNLGIGNKNKTGLGFTHEPMPESTTNTLPDNLNTNDHFPENEARLKEFLKKKSDFKISDDKCEVEVFIETNKEKIQNGHPVKIKSYHPKNSMKQVNIAKGSH</sequence>
<dbReference type="AlphaFoldDB" id="A0AAD8JKZ3"/>
<evidence type="ECO:0000313" key="2">
    <source>
        <dbReference type="EMBL" id="KAK1406417.1"/>
    </source>
</evidence>
<evidence type="ECO:0000256" key="1">
    <source>
        <dbReference type="SAM" id="MobiDB-lite"/>
    </source>
</evidence>
<organism evidence="2 3">
    <name type="scientific">Tagetes erecta</name>
    <name type="common">African marigold</name>
    <dbReference type="NCBI Taxonomy" id="13708"/>
    <lineage>
        <taxon>Eukaryota</taxon>
        <taxon>Viridiplantae</taxon>
        <taxon>Streptophyta</taxon>
        <taxon>Embryophyta</taxon>
        <taxon>Tracheophyta</taxon>
        <taxon>Spermatophyta</taxon>
        <taxon>Magnoliopsida</taxon>
        <taxon>eudicotyledons</taxon>
        <taxon>Gunneridae</taxon>
        <taxon>Pentapetalae</taxon>
        <taxon>asterids</taxon>
        <taxon>campanulids</taxon>
        <taxon>Asterales</taxon>
        <taxon>Asteraceae</taxon>
        <taxon>Asteroideae</taxon>
        <taxon>Heliantheae alliance</taxon>
        <taxon>Tageteae</taxon>
        <taxon>Tagetes</taxon>
    </lineage>
</organism>
<dbReference type="Proteomes" id="UP001229421">
    <property type="component" value="Unassembled WGS sequence"/>
</dbReference>
<gene>
    <name evidence="2" type="ORF">QVD17_41714</name>
</gene>
<dbReference type="EMBL" id="JAUHHV010000012">
    <property type="protein sequence ID" value="KAK1406417.1"/>
    <property type="molecule type" value="Genomic_DNA"/>
</dbReference>
<reference evidence="2" key="1">
    <citation type="journal article" date="2023" name="bioRxiv">
        <title>Improved chromosome-level genome assembly for marigold (Tagetes erecta).</title>
        <authorList>
            <person name="Jiang F."/>
            <person name="Yuan L."/>
            <person name="Wang S."/>
            <person name="Wang H."/>
            <person name="Xu D."/>
            <person name="Wang A."/>
            <person name="Fan W."/>
        </authorList>
    </citation>
    <scope>NUCLEOTIDE SEQUENCE</scope>
    <source>
        <strain evidence="2">WSJ</strain>
        <tissue evidence="2">Leaf</tissue>
    </source>
</reference>
<protein>
    <submittedName>
        <fullName evidence="2">Uncharacterized protein</fullName>
    </submittedName>
</protein>
<feature type="region of interest" description="Disordered" evidence="1">
    <location>
        <begin position="46"/>
        <end position="104"/>
    </location>
</feature>
<evidence type="ECO:0000313" key="3">
    <source>
        <dbReference type="Proteomes" id="UP001229421"/>
    </source>
</evidence>
<name>A0AAD8JKZ3_TARER</name>
<keyword evidence="3" id="KW-1185">Reference proteome</keyword>
<proteinExistence type="predicted"/>